<evidence type="ECO:0000256" key="7">
    <source>
        <dbReference type="ARBA" id="ARBA00022660"/>
    </source>
</evidence>
<evidence type="ECO:0000256" key="15">
    <source>
        <dbReference type="ARBA" id="ARBA00023128"/>
    </source>
</evidence>
<dbReference type="PROSITE" id="PS51002">
    <property type="entry name" value="CYTB_NTER"/>
    <property type="match status" value="1"/>
</dbReference>
<dbReference type="InterPro" id="IPR027387">
    <property type="entry name" value="Cytb/b6-like_sf"/>
</dbReference>
<dbReference type="InterPro" id="IPR036150">
    <property type="entry name" value="Cyt_b/b6_C_sf"/>
</dbReference>
<keyword evidence="16 19" id="KW-0472">Membrane</keyword>
<evidence type="ECO:0000256" key="11">
    <source>
        <dbReference type="ARBA" id="ARBA00022982"/>
    </source>
</evidence>
<dbReference type="CDD" id="cd00284">
    <property type="entry name" value="Cytochrome_b_N"/>
    <property type="match status" value="1"/>
</dbReference>
<evidence type="ECO:0000256" key="16">
    <source>
        <dbReference type="ARBA" id="ARBA00023136"/>
    </source>
</evidence>
<keyword evidence="6 18" id="KW-0349">Heme</keyword>
<feature type="transmembrane region" description="Helical" evidence="19">
    <location>
        <begin position="362"/>
        <end position="385"/>
    </location>
</feature>
<dbReference type="InterPro" id="IPR030689">
    <property type="entry name" value="Cytochrome_b"/>
</dbReference>
<feature type="transmembrane region" description="Helical" evidence="19">
    <location>
        <begin position="94"/>
        <end position="115"/>
    </location>
</feature>
<evidence type="ECO:0000256" key="19">
    <source>
        <dbReference type="RuleBase" id="RU362117"/>
    </source>
</evidence>
<evidence type="ECO:0000256" key="9">
    <source>
        <dbReference type="ARBA" id="ARBA00022723"/>
    </source>
</evidence>
<evidence type="ECO:0000256" key="12">
    <source>
        <dbReference type="ARBA" id="ARBA00022989"/>
    </source>
</evidence>
<comment type="subcellular location">
    <subcellularLocation>
        <location evidence="2">Mitochondrion inner membrane</location>
        <topology evidence="2">Multi-pass membrane protein</topology>
    </subcellularLocation>
</comment>
<evidence type="ECO:0000256" key="8">
    <source>
        <dbReference type="ARBA" id="ARBA00022692"/>
    </source>
</evidence>
<comment type="similarity">
    <text evidence="19">Belongs to the cytochrome b family.</text>
</comment>
<dbReference type="GO" id="GO:0005743">
    <property type="term" value="C:mitochondrial inner membrane"/>
    <property type="evidence" value="ECO:0007669"/>
    <property type="project" value="UniProtKB-SubCell"/>
</dbReference>
<feature type="binding site" description="axial binding residue" evidence="18">
    <location>
        <position position="199"/>
    </location>
    <ligand>
        <name>heme b</name>
        <dbReference type="ChEBI" id="CHEBI:60344"/>
        <label>b562</label>
    </ligand>
    <ligandPart>
        <name>Fe</name>
        <dbReference type="ChEBI" id="CHEBI:18248"/>
    </ligandPart>
</feature>
<feature type="transmembrane region" description="Helical" evidence="19">
    <location>
        <begin position="53"/>
        <end position="74"/>
    </location>
</feature>
<evidence type="ECO:0000256" key="18">
    <source>
        <dbReference type="PIRSR" id="PIRSR038885-2"/>
    </source>
</evidence>
<feature type="binding site" description="axial binding residue" evidence="18">
    <location>
        <position position="114"/>
    </location>
    <ligand>
        <name>heme b</name>
        <dbReference type="ChEBI" id="CHEBI:60344"/>
        <label>b566</label>
    </ligand>
    <ligandPart>
        <name>Fe</name>
        <dbReference type="ChEBI" id="CHEBI:18248"/>
    </ligandPart>
</feature>
<feature type="transmembrane region" description="Helical" evidence="19">
    <location>
        <begin position="156"/>
        <end position="183"/>
    </location>
</feature>
<evidence type="ECO:0000256" key="6">
    <source>
        <dbReference type="ARBA" id="ARBA00022617"/>
    </source>
</evidence>
<dbReference type="Gene3D" id="1.20.810.10">
    <property type="entry name" value="Cytochrome Bc1 Complex, Chain C"/>
    <property type="match status" value="1"/>
</dbReference>
<feature type="transmembrane region" description="Helical" evidence="19">
    <location>
        <begin position="127"/>
        <end position="150"/>
    </location>
</feature>
<dbReference type="PROSITE" id="PS51003">
    <property type="entry name" value="CYTB_CTER"/>
    <property type="match status" value="1"/>
</dbReference>
<keyword evidence="7 19" id="KW-0679">Respiratory chain</keyword>
<sequence length="393" mass="44703">MSLLKNVKVPSAWNLNWVSYKFFRKSQLGVVNSFIVDLGSPSNISYFWNLGSLLGLVLAIQLVTGVFLTFHYAANIGVAFDSVIHIMRDVNSGWALRYVHINGASFFFVFAYFHIGRGIYYFSFKKSVVWLTGMSILLLLMMVAFMGYILPWGQMSFWGATVITNLISSLPVWGEIIVFWLWGGFSVGNATLNRFFSFHFLLPFVILALVGIHLVCLHAAGSSNPLGVGGSYDKIFFYPYFLIKDFVGFGIFMIILSFMVCFSPLVLVDSENFIMANSLITPIHIQPEWYYLFSYAILRSIPNKLGGVIALFLSILVLAVLVACKSKFNTLKFYPLLDYMFFAFVGDVIFLMWIGANQVESPFYALGQIGTAYYFFFFFFLLYFVKLWDTLLN</sequence>
<feature type="binding site" evidence="17">
    <location>
        <position position="218"/>
    </location>
    <ligand>
        <name>a ubiquinone</name>
        <dbReference type="ChEBI" id="CHEBI:16389"/>
    </ligand>
</feature>
<keyword evidence="9 18" id="KW-0479">Metal-binding</keyword>
<accession>A0A7G2CV12</accession>
<evidence type="ECO:0000256" key="5">
    <source>
        <dbReference type="ARBA" id="ARBA00022448"/>
    </source>
</evidence>
<dbReference type="EMBL" id="LR877885">
    <property type="protein sequence ID" value="CAD5105741.1"/>
    <property type="molecule type" value="Genomic_DNA"/>
</dbReference>
<comment type="subunit">
    <text evidence="3">The main subunits of complex b-c1 are: cytochrome b, cytochrome c1 and the Rieske protein.</text>
</comment>
<evidence type="ECO:0000259" key="21">
    <source>
        <dbReference type="PROSITE" id="PS51003"/>
    </source>
</evidence>
<dbReference type="GO" id="GO:0016491">
    <property type="term" value="F:oxidoreductase activity"/>
    <property type="evidence" value="ECO:0007669"/>
    <property type="project" value="UniProtKB-UniRule"/>
</dbReference>
<feature type="domain" description="Cytochrome b/b6 C-terminal region profile" evidence="21">
    <location>
        <begin position="227"/>
        <end position="393"/>
    </location>
</feature>
<feature type="transmembrane region" description="Helical" evidence="19">
    <location>
        <begin position="336"/>
        <end position="356"/>
    </location>
</feature>
<keyword evidence="12 19" id="KW-1133">Transmembrane helix</keyword>
<proteinExistence type="inferred from homology"/>
<feature type="transmembrane region" description="Helical" evidence="19">
    <location>
        <begin position="240"/>
        <end position="262"/>
    </location>
</feature>
<dbReference type="InterPro" id="IPR016174">
    <property type="entry name" value="Di-haem_cyt_TM"/>
</dbReference>
<keyword evidence="10" id="KW-0999">Mitochondrion inner membrane</keyword>
<dbReference type="PANTHER" id="PTHR19271">
    <property type="entry name" value="CYTOCHROME B"/>
    <property type="match status" value="1"/>
</dbReference>
<evidence type="ECO:0000313" key="22">
    <source>
        <dbReference type="EMBL" id="CAD5105741.1"/>
    </source>
</evidence>
<comment type="cofactor">
    <cofactor evidence="18">
        <name>heme</name>
        <dbReference type="ChEBI" id="CHEBI:30413"/>
    </cofactor>
    <text evidence="18">Binds 2 heme groups non-covalently.</text>
</comment>
<dbReference type="InterPro" id="IPR005798">
    <property type="entry name" value="Cyt_b/b6_C"/>
</dbReference>
<keyword evidence="11 19" id="KW-0249">Electron transport</keyword>
<keyword evidence="13 18" id="KW-0408">Iron</keyword>
<keyword evidence="5 19" id="KW-0813">Transport</keyword>
<evidence type="ECO:0000256" key="13">
    <source>
        <dbReference type="ARBA" id="ARBA00023004"/>
    </source>
</evidence>
<dbReference type="Pfam" id="PF00033">
    <property type="entry name" value="Cytochrome_B"/>
    <property type="match status" value="1"/>
</dbReference>
<geneLocation type="mitochondrion" evidence="22"/>
<keyword evidence="14" id="KW-0830">Ubiquinone</keyword>
<evidence type="ECO:0000256" key="17">
    <source>
        <dbReference type="PIRSR" id="PIRSR038885-1"/>
    </source>
</evidence>
<evidence type="ECO:0000256" key="10">
    <source>
        <dbReference type="ARBA" id="ARBA00022792"/>
    </source>
</evidence>
<dbReference type="GO" id="GO:0008121">
    <property type="term" value="F:quinol-cytochrome-c reductase activity"/>
    <property type="evidence" value="ECO:0007669"/>
    <property type="project" value="InterPro"/>
</dbReference>
<dbReference type="InterPro" id="IPR048260">
    <property type="entry name" value="Cytochrome_b_C_euk/bac"/>
</dbReference>
<evidence type="ECO:0000256" key="1">
    <source>
        <dbReference type="ARBA" id="ARBA00002566"/>
    </source>
</evidence>
<dbReference type="SUPFAM" id="SSF81342">
    <property type="entry name" value="Transmembrane di-heme cytochromes"/>
    <property type="match status" value="1"/>
</dbReference>
<keyword evidence="15 19" id="KW-0496">Mitochondrion</keyword>
<gene>
    <name evidence="22" type="primary">CYTB</name>
    <name evidence="22" type="ORF">MTSISI_0009</name>
</gene>
<reference evidence="22" key="1">
    <citation type="submission" date="2020-08" db="EMBL/GenBank/DDBJ databases">
        <authorList>
            <person name="Santos-Garcia D."/>
            <person name="Santos-Garcia D."/>
            <person name="Santos-Garcia D."/>
        </authorList>
    </citation>
    <scope>NUCLEOTIDE SEQUENCE [LARGE SCALE GENOMIC DNA]</scope>
</reference>
<feature type="binding site" description="axial binding residue" evidence="18">
    <location>
        <position position="100"/>
    </location>
    <ligand>
        <name>heme b</name>
        <dbReference type="ChEBI" id="CHEBI:60344"/>
        <label>b562</label>
    </ligand>
    <ligandPart>
        <name>Fe</name>
        <dbReference type="ChEBI" id="CHEBI:18248"/>
    </ligandPart>
</feature>
<evidence type="ECO:0000256" key="4">
    <source>
        <dbReference type="ARBA" id="ARBA00013531"/>
    </source>
</evidence>
<dbReference type="GO" id="GO:0006122">
    <property type="term" value="P:mitochondrial electron transport, ubiquinol to cytochrome c"/>
    <property type="evidence" value="ECO:0007669"/>
    <property type="project" value="TreeGrafter"/>
</dbReference>
<evidence type="ECO:0000259" key="20">
    <source>
        <dbReference type="PROSITE" id="PS51002"/>
    </source>
</evidence>
<dbReference type="Pfam" id="PF00032">
    <property type="entry name" value="Cytochrom_B_C"/>
    <property type="match status" value="1"/>
</dbReference>
<dbReference type="AlphaFoldDB" id="A0A7G2CV12"/>
<dbReference type="PANTHER" id="PTHR19271:SF16">
    <property type="entry name" value="CYTOCHROME B"/>
    <property type="match status" value="1"/>
</dbReference>
<feature type="binding site" description="axial binding residue" evidence="18">
    <location>
        <position position="213"/>
    </location>
    <ligand>
        <name>heme b</name>
        <dbReference type="ChEBI" id="CHEBI:60344"/>
        <label>b566</label>
    </ligand>
    <ligandPart>
        <name>Fe</name>
        <dbReference type="ChEBI" id="CHEBI:18248"/>
    </ligandPart>
</feature>
<dbReference type="InterPro" id="IPR005797">
    <property type="entry name" value="Cyt_b/b6_N"/>
</dbReference>
<evidence type="ECO:0000256" key="14">
    <source>
        <dbReference type="ARBA" id="ARBA00023075"/>
    </source>
</evidence>
<dbReference type="PIRSF" id="PIRSF038885">
    <property type="entry name" value="COB"/>
    <property type="match status" value="1"/>
</dbReference>
<comment type="function">
    <text evidence="1 19">Component of the ubiquinol-cytochrome c reductase complex (complex III or cytochrome b-c1 complex) that is part of the mitochondrial respiratory chain. The b-c1 complex mediates electron transfer from ubiquinol to cytochrome c. Contributes to the generation of a proton gradient across the mitochondrial membrane that is then used for ATP synthesis.</text>
</comment>
<keyword evidence="8 19" id="KW-0812">Transmembrane</keyword>
<comment type="cofactor">
    <cofactor evidence="19">
        <name>heme b</name>
        <dbReference type="ChEBI" id="CHEBI:60344"/>
    </cofactor>
    <text evidence="19">Binds 2 heme groups non-covalently.</text>
</comment>
<dbReference type="CDD" id="cd00290">
    <property type="entry name" value="cytochrome_b_C"/>
    <property type="match status" value="1"/>
</dbReference>
<feature type="transmembrane region" description="Helical" evidence="19">
    <location>
        <begin position="195"/>
        <end position="220"/>
    </location>
</feature>
<dbReference type="SUPFAM" id="SSF81648">
    <property type="entry name" value="a domain/subunit of cytochrome bc1 complex (Ubiquinol-cytochrome c reductase)"/>
    <property type="match status" value="1"/>
</dbReference>
<organism evidence="22">
    <name type="scientific">Singhiella simplex</name>
    <dbReference type="NCBI Taxonomy" id="1608328"/>
    <lineage>
        <taxon>Eukaryota</taxon>
        <taxon>Metazoa</taxon>
        <taxon>Ecdysozoa</taxon>
        <taxon>Arthropoda</taxon>
        <taxon>Hexapoda</taxon>
        <taxon>Insecta</taxon>
        <taxon>Pterygota</taxon>
        <taxon>Neoptera</taxon>
        <taxon>Paraneoptera</taxon>
        <taxon>Hemiptera</taxon>
        <taxon>Sternorrhyncha</taxon>
        <taxon>Aleyrodoidea</taxon>
        <taxon>Aleyrodidae</taxon>
        <taxon>Aleyrodinae</taxon>
        <taxon>Singhiella</taxon>
    </lineage>
</organism>
<protein>
    <recommendedName>
        <fullName evidence="4 19">Cytochrome b</fullName>
    </recommendedName>
</protein>
<dbReference type="GO" id="GO:0045275">
    <property type="term" value="C:respiratory chain complex III"/>
    <property type="evidence" value="ECO:0007669"/>
    <property type="project" value="InterPro"/>
</dbReference>
<feature type="domain" description="Cytochrome b/b6 N-terminal region profile" evidence="20">
    <location>
        <begin position="14"/>
        <end position="226"/>
    </location>
</feature>
<feature type="transmembrane region" description="Helical" evidence="19">
    <location>
        <begin position="305"/>
        <end position="324"/>
    </location>
</feature>
<name>A0A7G2CV12_9HEMI</name>
<dbReference type="InterPro" id="IPR048259">
    <property type="entry name" value="Cytochrome_b_N_euk/bac"/>
</dbReference>
<evidence type="ECO:0000256" key="3">
    <source>
        <dbReference type="ARBA" id="ARBA00011649"/>
    </source>
</evidence>
<dbReference type="GO" id="GO:0046872">
    <property type="term" value="F:metal ion binding"/>
    <property type="evidence" value="ECO:0007669"/>
    <property type="project" value="UniProtKB-UniRule"/>
</dbReference>
<evidence type="ECO:0000256" key="2">
    <source>
        <dbReference type="ARBA" id="ARBA00004448"/>
    </source>
</evidence>